<organism evidence="2 3">
    <name type="scientific">Paenibacillus pectinilyticus</name>
    <dbReference type="NCBI Taxonomy" id="512399"/>
    <lineage>
        <taxon>Bacteria</taxon>
        <taxon>Bacillati</taxon>
        <taxon>Bacillota</taxon>
        <taxon>Bacilli</taxon>
        <taxon>Bacillales</taxon>
        <taxon>Paenibacillaceae</taxon>
        <taxon>Paenibacillus</taxon>
    </lineage>
</organism>
<dbReference type="InterPro" id="IPR052509">
    <property type="entry name" value="Metal_resp_DNA-bind_regulator"/>
</dbReference>
<dbReference type="RefSeq" id="WP_065851327.1">
    <property type="nucleotide sequence ID" value="NZ_LYPC01000012.1"/>
</dbReference>
<dbReference type="InterPro" id="IPR005149">
    <property type="entry name" value="Tscrpt_reg_PadR_N"/>
</dbReference>
<dbReference type="InterPro" id="IPR036388">
    <property type="entry name" value="WH-like_DNA-bd_sf"/>
</dbReference>
<protein>
    <submittedName>
        <fullName evidence="2">PadR family transcriptional regulator</fullName>
    </submittedName>
</protein>
<dbReference type="STRING" id="512399.A8709_09330"/>
<dbReference type="SUPFAM" id="SSF46785">
    <property type="entry name" value="Winged helix' DNA-binding domain"/>
    <property type="match status" value="1"/>
</dbReference>
<sequence length="117" mass="13626">MSNEMIKGYIDAIVLSVLEREDSYGYEITKSVHLKTEGQMELKEGTLYPALKRLEVNGHIEGYWVEKDSGPRRRYYRMTTKGSGKLKEYRRSWSDQERIINHFLKGGPYAADFSVVE</sequence>
<dbReference type="Gene3D" id="1.10.10.10">
    <property type="entry name" value="Winged helix-like DNA-binding domain superfamily/Winged helix DNA-binding domain"/>
    <property type="match status" value="1"/>
</dbReference>
<dbReference type="PANTHER" id="PTHR33169">
    <property type="entry name" value="PADR-FAMILY TRANSCRIPTIONAL REGULATOR"/>
    <property type="match status" value="1"/>
</dbReference>
<evidence type="ECO:0000313" key="2">
    <source>
        <dbReference type="EMBL" id="OCT15821.1"/>
    </source>
</evidence>
<dbReference type="AlphaFoldDB" id="A0A1C1A5Q3"/>
<dbReference type="Pfam" id="PF03551">
    <property type="entry name" value="PadR"/>
    <property type="match status" value="1"/>
</dbReference>
<dbReference type="OrthoDB" id="9808017at2"/>
<gene>
    <name evidence="2" type="ORF">A8709_09330</name>
</gene>
<feature type="domain" description="Transcription regulator PadR N-terminal" evidence="1">
    <location>
        <begin position="14"/>
        <end position="88"/>
    </location>
</feature>
<accession>A0A1C1A5Q3</accession>
<dbReference type="InterPro" id="IPR036390">
    <property type="entry name" value="WH_DNA-bd_sf"/>
</dbReference>
<proteinExistence type="predicted"/>
<keyword evidence="3" id="KW-1185">Reference proteome</keyword>
<evidence type="ECO:0000313" key="3">
    <source>
        <dbReference type="Proteomes" id="UP000093309"/>
    </source>
</evidence>
<dbReference type="EMBL" id="LYPC01000012">
    <property type="protein sequence ID" value="OCT15821.1"/>
    <property type="molecule type" value="Genomic_DNA"/>
</dbReference>
<dbReference type="PANTHER" id="PTHR33169:SF14">
    <property type="entry name" value="TRANSCRIPTIONAL REGULATOR RV3488"/>
    <property type="match status" value="1"/>
</dbReference>
<reference evidence="3" key="1">
    <citation type="submission" date="2016-05" db="EMBL/GenBank/DDBJ databases">
        <title>Paenibacillus oryzae. sp. nov., isolated from the rice root.</title>
        <authorList>
            <person name="Zhang J."/>
            <person name="Zhang X."/>
        </authorList>
    </citation>
    <scope>NUCLEOTIDE SEQUENCE [LARGE SCALE GENOMIC DNA]</scope>
    <source>
        <strain evidence="3">KCTC13222</strain>
    </source>
</reference>
<dbReference type="Proteomes" id="UP000093309">
    <property type="component" value="Unassembled WGS sequence"/>
</dbReference>
<evidence type="ECO:0000259" key="1">
    <source>
        <dbReference type="Pfam" id="PF03551"/>
    </source>
</evidence>
<comment type="caution">
    <text evidence="2">The sequence shown here is derived from an EMBL/GenBank/DDBJ whole genome shotgun (WGS) entry which is preliminary data.</text>
</comment>
<name>A0A1C1A5Q3_9BACL</name>